<dbReference type="Gene3D" id="1.20.190.20">
    <property type="entry name" value="14-3-3 domain"/>
    <property type="match status" value="1"/>
</dbReference>
<dbReference type="InterPro" id="IPR011009">
    <property type="entry name" value="Kinase-like_dom_sf"/>
</dbReference>
<comment type="caution">
    <text evidence="3">The sequence shown here is derived from an EMBL/GenBank/DDBJ whole genome shotgun (WGS) entry which is preliminary data.</text>
</comment>
<dbReference type="PANTHER" id="PTHR31563">
    <property type="entry name" value="ION CHANNEL POLLUX-RELATED"/>
    <property type="match status" value="1"/>
</dbReference>
<dbReference type="SUPFAM" id="SSF56112">
    <property type="entry name" value="Protein kinase-like (PK-like)"/>
    <property type="match status" value="1"/>
</dbReference>
<evidence type="ECO:0000259" key="2">
    <source>
        <dbReference type="Pfam" id="PF00244"/>
    </source>
</evidence>
<organism evidence="3 4">
    <name type="scientific">Psophocarpus tetragonolobus</name>
    <name type="common">Winged bean</name>
    <name type="synonym">Dolichos tetragonolobus</name>
    <dbReference type="NCBI Taxonomy" id="3891"/>
    <lineage>
        <taxon>Eukaryota</taxon>
        <taxon>Viridiplantae</taxon>
        <taxon>Streptophyta</taxon>
        <taxon>Embryophyta</taxon>
        <taxon>Tracheophyta</taxon>
        <taxon>Spermatophyta</taxon>
        <taxon>Magnoliopsida</taxon>
        <taxon>eudicotyledons</taxon>
        <taxon>Gunneridae</taxon>
        <taxon>Pentapetalae</taxon>
        <taxon>rosids</taxon>
        <taxon>fabids</taxon>
        <taxon>Fabales</taxon>
        <taxon>Fabaceae</taxon>
        <taxon>Papilionoideae</taxon>
        <taxon>50 kb inversion clade</taxon>
        <taxon>NPAAA clade</taxon>
        <taxon>indigoferoid/millettioid clade</taxon>
        <taxon>Phaseoleae</taxon>
        <taxon>Psophocarpus</taxon>
    </lineage>
</organism>
<dbReference type="Pfam" id="PF00244">
    <property type="entry name" value="14-3-3"/>
    <property type="match status" value="1"/>
</dbReference>
<dbReference type="InterPro" id="IPR044849">
    <property type="entry name" value="CASTOR/POLLUX/SYM8-like"/>
</dbReference>
<dbReference type="InterPro" id="IPR000308">
    <property type="entry name" value="14-3-3"/>
</dbReference>
<reference evidence="3 4" key="1">
    <citation type="submission" date="2024-01" db="EMBL/GenBank/DDBJ databases">
        <title>The genomes of 5 underutilized Papilionoideae crops provide insights into root nodulation and disease resistanc.</title>
        <authorList>
            <person name="Jiang F."/>
        </authorList>
    </citation>
    <scope>NUCLEOTIDE SEQUENCE [LARGE SCALE GENOMIC DNA]</scope>
    <source>
        <strain evidence="3">DUOXIRENSHENG_FW03</strain>
        <tissue evidence="3">Leaves</tissue>
    </source>
</reference>
<evidence type="ECO:0000313" key="3">
    <source>
        <dbReference type="EMBL" id="KAK7402082.1"/>
    </source>
</evidence>
<keyword evidence="4" id="KW-1185">Reference proteome</keyword>
<protein>
    <recommendedName>
        <fullName evidence="2">14-3-3 domain-containing protein</fullName>
    </recommendedName>
</protein>
<dbReference type="PANTHER" id="PTHR31563:SF10">
    <property type="entry name" value="ION CHANNEL POLLUX-RELATED"/>
    <property type="match status" value="1"/>
</dbReference>
<dbReference type="InterPro" id="IPR036815">
    <property type="entry name" value="14-3-3_dom_sf"/>
</dbReference>
<dbReference type="GO" id="GO:0006811">
    <property type="term" value="P:monoatomic ion transport"/>
    <property type="evidence" value="ECO:0007669"/>
    <property type="project" value="InterPro"/>
</dbReference>
<feature type="domain" description="14-3-3" evidence="2">
    <location>
        <begin position="2"/>
        <end position="47"/>
    </location>
</feature>
<proteinExistence type="inferred from homology"/>
<dbReference type="AlphaFoldDB" id="A0AAN9XQU9"/>
<dbReference type="PRINTS" id="PR00305">
    <property type="entry name" value="1433ZETA"/>
</dbReference>
<dbReference type="Gene3D" id="1.10.510.10">
    <property type="entry name" value="Transferase(Phosphotransferase) domain 1"/>
    <property type="match status" value="1"/>
</dbReference>
<evidence type="ECO:0000313" key="4">
    <source>
        <dbReference type="Proteomes" id="UP001386955"/>
    </source>
</evidence>
<gene>
    <name evidence="3" type="ORF">VNO78_14062</name>
</gene>
<dbReference type="InterPro" id="IPR023410">
    <property type="entry name" value="14-3-3_domain"/>
</dbReference>
<dbReference type="EMBL" id="JAYMYS010000003">
    <property type="protein sequence ID" value="KAK7402082.1"/>
    <property type="molecule type" value="Genomic_DNA"/>
</dbReference>
<dbReference type="SUPFAM" id="SSF48445">
    <property type="entry name" value="14-3-3 protein"/>
    <property type="match status" value="1"/>
</dbReference>
<accession>A0AAN9XQU9</accession>
<comment type="similarity">
    <text evidence="1">Belongs to the 14-3-3 family.</text>
</comment>
<name>A0AAN9XQU9_PSOTE</name>
<evidence type="ECO:0000256" key="1">
    <source>
        <dbReference type="ARBA" id="ARBA00006141"/>
    </source>
</evidence>
<dbReference type="Proteomes" id="UP001386955">
    <property type="component" value="Unassembled WGS sequence"/>
</dbReference>
<sequence length="240" mass="26535">MAIIKEYKGKIEAKLDKIFDDILNLLDSNLIPSATSPESNVFYLKMNTTKSELSNVINVNFCARISNYGLNFLAPVERKGLVGHVDDEYWSERRDGEATKESDVYGLRVVLLQLLSGKGCEGGLLVKWIFPLIRETNFNELFYPRLVIPSDMKPLIRLAKVASTCLSESVSQDVVLGALWHSWTYVANSGNHAETEGTGQRIVSVSISSGGMLIFAMKLGLVSDAILEKGVLYGIEIILT</sequence>